<comment type="caution">
    <text evidence="3">The sequence shown here is derived from an EMBL/GenBank/DDBJ whole genome shotgun (WGS) entry which is preliminary data.</text>
</comment>
<feature type="coiled-coil region" evidence="1">
    <location>
        <begin position="86"/>
        <end position="127"/>
    </location>
</feature>
<evidence type="ECO:0000256" key="2">
    <source>
        <dbReference type="SAM" id="MobiDB-lite"/>
    </source>
</evidence>
<dbReference type="OrthoDB" id="3786631at2759"/>
<dbReference type="Proteomes" id="UP001140510">
    <property type="component" value="Unassembled WGS sequence"/>
</dbReference>
<evidence type="ECO:0000256" key="1">
    <source>
        <dbReference type="SAM" id="Coils"/>
    </source>
</evidence>
<keyword evidence="1" id="KW-0175">Coiled coil</keyword>
<dbReference type="EMBL" id="JAPEVA010000003">
    <property type="protein sequence ID" value="KAJ4412337.1"/>
    <property type="molecule type" value="Genomic_DNA"/>
</dbReference>
<evidence type="ECO:0000313" key="4">
    <source>
        <dbReference type="Proteomes" id="UP001140510"/>
    </source>
</evidence>
<accession>A0A9W9DB51</accession>
<gene>
    <name evidence="3" type="ORF">N0V91_000808</name>
</gene>
<dbReference type="AlphaFoldDB" id="A0A9W9DB51"/>
<sequence length="133" mass="14261">MSTPPKASASTAEQPFKIFCDEHTPRHAGSSAFNTDYPDANDENNPNAATSKPASKSTAYSESARPAGRVPFADVTQETVSRPRSLSAALAEIGKLEDALEASKTQNQEMKGEIVAYKDALNQAYEDGHLSEE</sequence>
<feature type="region of interest" description="Disordered" evidence="2">
    <location>
        <begin position="1"/>
        <end position="84"/>
    </location>
</feature>
<feature type="compositionally biased region" description="Low complexity" evidence="2">
    <location>
        <begin position="43"/>
        <end position="61"/>
    </location>
</feature>
<feature type="compositionally biased region" description="Polar residues" evidence="2">
    <location>
        <begin position="1"/>
        <end position="13"/>
    </location>
</feature>
<evidence type="ECO:0000313" key="3">
    <source>
        <dbReference type="EMBL" id="KAJ4412337.1"/>
    </source>
</evidence>
<protein>
    <submittedName>
        <fullName evidence="3">Uncharacterized protein</fullName>
    </submittedName>
</protein>
<keyword evidence="4" id="KW-1185">Reference proteome</keyword>
<name>A0A9W9DB51_9PLEO</name>
<proteinExistence type="predicted"/>
<reference evidence="3" key="1">
    <citation type="submission" date="2022-10" db="EMBL/GenBank/DDBJ databases">
        <title>Tapping the CABI collections for fungal endophytes: first genome assemblies for Collariella, Neodidymelliopsis, Ascochyta clinopodiicola, Didymella pomorum, Didymosphaeria variabile, Neocosmospora piperis and Neocucurbitaria cava.</title>
        <authorList>
            <person name="Hill R."/>
        </authorList>
    </citation>
    <scope>NUCLEOTIDE SEQUENCE</scope>
    <source>
        <strain evidence="3">IMI 355091</strain>
    </source>
</reference>
<organism evidence="3 4">
    <name type="scientific">Didymella pomorum</name>
    <dbReference type="NCBI Taxonomy" id="749634"/>
    <lineage>
        <taxon>Eukaryota</taxon>
        <taxon>Fungi</taxon>
        <taxon>Dikarya</taxon>
        <taxon>Ascomycota</taxon>
        <taxon>Pezizomycotina</taxon>
        <taxon>Dothideomycetes</taxon>
        <taxon>Pleosporomycetidae</taxon>
        <taxon>Pleosporales</taxon>
        <taxon>Pleosporineae</taxon>
        <taxon>Didymellaceae</taxon>
        <taxon>Didymella</taxon>
    </lineage>
</organism>